<dbReference type="Gene3D" id="3.30.950.30">
    <property type="entry name" value="Schlafen, AAA domain"/>
    <property type="match status" value="1"/>
</dbReference>
<evidence type="ECO:0000313" key="5">
    <source>
        <dbReference type="EMBL" id="GGB07395.1"/>
    </source>
</evidence>
<dbReference type="GO" id="GO:0004386">
    <property type="term" value="F:helicase activity"/>
    <property type="evidence" value="ECO:0007669"/>
    <property type="project" value="UniProtKB-KW"/>
</dbReference>
<sequence length="441" mass="50087">MAENQCIEYKQSWRDEYLKWICGFANAQGGKIFIGIDDNGVVAGVDDYKRLMDDIPNKAVNHLGLVVDVNLHQSEGKHYIEIIVPVSSVPIAYHGVYHYRSGSTKQELKGVALQNLLLNKIGKKWEDMPVEGAFHKDLNETSIQTFIGKAIEKDRIPSSAANLDPELLLKNLNLVTEQGQLTNAAVLLFGKNLAKVTVTASLKIGRFGRSSNDLLFQDIIETNIFDMPDKVMDTLKAKYLIRPISYKGLERMEPLEYPEPALREAILNAIIHKDYSSTYIFLRVYDDRLHIWNPGNLPEELSIEELKKNHSSYPRNRNIANVFFKAGYIESWGRGTNKIIEACNEAGRPEPIIEEEQGGFSITFLKDIYTEEFLRKQNLQVRQINALLYIKKYGSINNAQYQELAKVSKRTATRDLQELTERGLIQKSGTTGKGTSYIFHL</sequence>
<dbReference type="SUPFAM" id="SSF46785">
    <property type="entry name" value="Winged helix' DNA-binding domain"/>
    <property type="match status" value="1"/>
</dbReference>
<proteinExistence type="predicted"/>
<dbReference type="GO" id="GO:0003700">
    <property type="term" value="F:DNA-binding transcription factor activity"/>
    <property type="evidence" value="ECO:0007669"/>
    <property type="project" value="InterPro"/>
</dbReference>
<dbReference type="PANTHER" id="PTHR30595">
    <property type="entry name" value="GLPR-RELATED TRANSCRIPTIONAL REPRESSOR"/>
    <property type="match status" value="1"/>
</dbReference>
<comment type="caution">
    <text evidence="5">The sequence shown here is derived from an EMBL/GenBank/DDBJ whole genome shotgun (WGS) entry which is preliminary data.</text>
</comment>
<dbReference type="InterPro" id="IPR038461">
    <property type="entry name" value="Schlafen_AlbA_2_dom_sf"/>
</dbReference>
<dbReference type="Gene3D" id="1.10.10.10">
    <property type="entry name" value="Winged helix-like DNA-binding domain superfamily/Winged helix DNA-binding domain"/>
    <property type="match status" value="1"/>
</dbReference>
<dbReference type="Pfam" id="PF08220">
    <property type="entry name" value="HTH_DeoR"/>
    <property type="match status" value="1"/>
</dbReference>
<dbReference type="InterPro" id="IPR038475">
    <property type="entry name" value="RecG_C_sf"/>
</dbReference>
<evidence type="ECO:0000313" key="6">
    <source>
        <dbReference type="Proteomes" id="UP000607559"/>
    </source>
</evidence>
<name>A0A8J2UEP2_9BACT</name>
<dbReference type="Pfam" id="PF13749">
    <property type="entry name" value="HATPase_c_4"/>
    <property type="match status" value="1"/>
</dbReference>
<dbReference type="InterPro" id="IPR001034">
    <property type="entry name" value="DeoR_HTH"/>
</dbReference>
<keyword evidence="6" id="KW-1185">Reference proteome</keyword>
<evidence type="ECO:0000256" key="2">
    <source>
        <dbReference type="ARBA" id="ARBA00023163"/>
    </source>
</evidence>
<evidence type="ECO:0000259" key="4">
    <source>
        <dbReference type="Pfam" id="PF08220"/>
    </source>
</evidence>
<keyword evidence="5" id="KW-0378">Hydrolase</keyword>
<dbReference type="InterPro" id="IPR036390">
    <property type="entry name" value="WH_DNA-bd_sf"/>
</dbReference>
<protein>
    <submittedName>
        <fullName evidence="5">ATP-dependent DNA helicase</fullName>
    </submittedName>
</protein>
<dbReference type="InterPro" id="IPR007421">
    <property type="entry name" value="Schlafen_AlbA_2_dom"/>
</dbReference>
<dbReference type="PANTHER" id="PTHR30595:SF6">
    <property type="entry name" value="SCHLAFEN ALBA-2 DOMAIN-CONTAINING PROTEIN"/>
    <property type="match status" value="1"/>
</dbReference>
<dbReference type="Proteomes" id="UP000607559">
    <property type="component" value="Unassembled WGS sequence"/>
</dbReference>
<dbReference type="RefSeq" id="WP_188933686.1">
    <property type="nucleotide sequence ID" value="NZ_BMJC01000003.1"/>
</dbReference>
<keyword evidence="5" id="KW-0347">Helicase</keyword>
<dbReference type="EMBL" id="BMJC01000003">
    <property type="protein sequence ID" value="GGB07395.1"/>
    <property type="molecule type" value="Genomic_DNA"/>
</dbReference>
<feature type="domain" description="Schlafen AlbA-2" evidence="3">
    <location>
        <begin position="3"/>
        <end position="108"/>
    </location>
</feature>
<evidence type="ECO:0000256" key="1">
    <source>
        <dbReference type="ARBA" id="ARBA00023015"/>
    </source>
</evidence>
<accession>A0A8J2UEP2</accession>
<feature type="domain" description="HTH deoR-type" evidence="4">
    <location>
        <begin position="387"/>
        <end position="427"/>
    </location>
</feature>
<dbReference type="AlphaFoldDB" id="A0A8J2UEP2"/>
<keyword evidence="2" id="KW-0804">Transcription</keyword>
<evidence type="ECO:0000259" key="3">
    <source>
        <dbReference type="Pfam" id="PF04326"/>
    </source>
</evidence>
<dbReference type="Gene3D" id="3.30.565.60">
    <property type="match status" value="1"/>
</dbReference>
<reference evidence="5" key="1">
    <citation type="journal article" date="2014" name="Int. J. Syst. Evol. Microbiol.">
        <title>Complete genome sequence of Corynebacterium casei LMG S-19264T (=DSM 44701T), isolated from a smear-ripened cheese.</title>
        <authorList>
            <consortium name="US DOE Joint Genome Institute (JGI-PGF)"/>
            <person name="Walter F."/>
            <person name="Albersmeier A."/>
            <person name="Kalinowski J."/>
            <person name="Ruckert C."/>
        </authorList>
    </citation>
    <scope>NUCLEOTIDE SEQUENCE</scope>
    <source>
        <strain evidence="5">CGMCC 1.15448</strain>
    </source>
</reference>
<gene>
    <name evidence="5" type="ORF">GCM10011511_33590</name>
</gene>
<dbReference type="InterPro" id="IPR036388">
    <property type="entry name" value="WH-like_DNA-bd_sf"/>
</dbReference>
<keyword evidence="5" id="KW-0547">Nucleotide-binding</keyword>
<dbReference type="Pfam" id="PF04326">
    <property type="entry name" value="SLFN_AlbA_2"/>
    <property type="match status" value="1"/>
</dbReference>
<keyword evidence="1" id="KW-0805">Transcription regulation</keyword>
<organism evidence="5 6">
    <name type="scientific">Puia dinghuensis</name>
    <dbReference type="NCBI Taxonomy" id="1792502"/>
    <lineage>
        <taxon>Bacteria</taxon>
        <taxon>Pseudomonadati</taxon>
        <taxon>Bacteroidota</taxon>
        <taxon>Chitinophagia</taxon>
        <taxon>Chitinophagales</taxon>
        <taxon>Chitinophagaceae</taxon>
        <taxon>Puia</taxon>
    </lineage>
</organism>
<reference evidence="5" key="2">
    <citation type="submission" date="2020-09" db="EMBL/GenBank/DDBJ databases">
        <authorList>
            <person name="Sun Q."/>
            <person name="Zhou Y."/>
        </authorList>
    </citation>
    <scope>NUCLEOTIDE SEQUENCE</scope>
    <source>
        <strain evidence="5">CGMCC 1.15448</strain>
    </source>
</reference>
<keyword evidence="5" id="KW-0067">ATP-binding</keyword>